<reference evidence="3 4" key="1">
    <citation type="submission" date="2023-05" db="EMBL/GenBank/DDBJ databases">
        <title>A new hyperthermophilic archaea 'Ignisphaera cupida' sp. nov. and description of the family 'Ignisphaeraceae' fam. nov.</title>
        <authorList>
            <person name="Podosokorskaya O.A."/>
            <person name="Elcheninov A.G."/>
            <person name="Klukina A."/>
            <person name="Merkel A.Y."/>
        </authorList>
    </citation>
    <scope>NUCLEOTIDE SEQUENCE [LARGE SCALE GENOMIC DNA]</scope>
    <source>
        <strain evidence="3 4">4213-co</strain>
    </source>
</reference>
<proteinExistence type="inferred from homology"/>
<name>A0ABD4Z4A4_9CREN</name>
<dbReference type="Gene3D" id="3.40.50.300">
    <property type="entry name" value="P-loop containing nucleotide triphosphate hydrolases"/>
    <property type="match status" value="1"/>
</dbReference>
<dbReference type="Proteomes" id="UP001529235">
    <property type="component" value="Unassembled WGS sequence"/>
</dbReference>
<dbReference type="AlphaFoldDB" id="A0ABD4Z4A4"/>
<gene>
    <name evidence="3" type="ORF">QPL79_01185</name>
</gene>
<dbReference type="PANTHER" id="PTHR30486:SF6">
    <property type="entry name" value="TYPE IV PILUS RETRACTATION ATPASE PILT"/>
    <property type="match status" value="1"/>
</dbReference>
<protein>
    <submittedName>
        <fullName evidence="3">Type II/IV secretion system ATPase subunit</fullName>
    </submittedName>
</protein>
<accession>A0ABD4Z4A4</accession>
<organism evidence="3 4">
    <name type="scientific">Ignisphaera cupida</name>
    <dbReference type="NCBI Taxonomy" id="3050454"/>
    <lineage>
        <taxon>Archaea</taxon>
        <taxon>Thermoproteota</taxon>
        <taxon>Thermoprotei</taxon>
        <taxon>Desulfurococcales</taxon>
        <taxon>Desulfurococcaceae</taxon>
        <taxon>Ignisphaera</taxon>
    </lineage>
</organism>
<dbReference type="InterPro" id="IPR027417">
    <property type="entry name" value="P-loop_NTPase"/>
</dbReference>
<comment type="similarity">
    <text evidence="1">Belongs to the GSP E family.</text>
</comment>
<dbReference type="InterPro" id="IPR050921">
    <property type="entry name" value="T4SS_GSP_E_ATPase"/>
</dbReference>
<dbReference type="SUPFAM" id="SSF52540">
    <property type="entry name" value="P-loop containing nucleoside triphosphate hydrolases"/>
    <property type="match status" value="1"/>
</dbReference>
<dbReference type="PANTHER" id="PTHR30486">
    <property type="entry name" value="TWITCHING MOTILITY PROTEIN PILT"/>
    <property type="match status" value="1"/>
</dbReference>
<evidence type="ECO:0000313" key="4">
    <source>
        <dbReference type="Proteomes" id="UP001529235"/>
    </source>
</evidence>
<comment type="caution">
    <text evidence="3">The sequence shown here is derived from an EMBL/GenBank/DDBJ whole genome shotgun (WGS) entry which is preliminary data.</text>
</comment>
<dbReference type="Pfam" id="PF00437">
    <property type="entry name" value="T2SSE"/>
    <property type="match status" value="1"/>
</dbReference>
<evidence type="ECO:0000256" key="1">
    <source>
        <dbReference type="ARBA" id="ARBA00006611"/>
    </source>
</evidence>
<evidence type="ECO:0000259" key="2">
    <source>
        <dbReference type="Pfam" id="PF00437"/>
    </source>
</evidence>
<feature type="domain" description="Bacterial type II secretion system protein E" evidence="2">
    <location>
        <begin position="220"/>
        <end position="367"/>
    </location>
</feature>
<evidence type="ECO:0000313" key="3">
    <source>
        <dbReference type="EMBL" id="MDK6027980.1"/>
    </source>
</evidence>
<dbReference type="InterPro" id="IPR001482">
    <property type="entry name" value="T2SS/T4SS_dom"/>
</dbReference>
<dbReference type="Gene3D" id="3.30.450.380">
    <property type="match status" value="1"/>
</dbReference>
<dbReference type="RefSeq" id="WP_285272958.1">
    <property type="nucleotide sequence ID" value="NZ_JASNVW010000001.1"/>
</dbReference>
<keyword evidence="4" id="KW-1185">Reference proteome</keyword>
<sequence length="482" mass="55213">MNFLIRMRKAFSKNNSVNFVVKNLRYLRIENIDDICLDVLRRYSVGMAEVIICVDKHGIARYFVNEPLVDEVLLNAYNKIMSYLYTSYFSLESFEEIRKAVEIVASEIGLGMVLRKYYDTLMYYVYRDSKGYGILDVVLNDGGVEDVELSDWRKPVTVVHRDFLSYEALVTNIHFQSEEEAKNYIDKLAIKCGKSVSYAKPELHGTLPEGYRVAATLGNPISSSPTFNVRKLPNVPIDVVKLVKQGVINYEIAALMWLVNDAKLFYVVVGGSGSGKTTLLNAFLQLSNPNWKIVVVQDVPEIKLPLRTRFIQFYGEDSDELLQRCFTALRYRPDILVVGEVRGREIIALVRAVASGSGSATTFHASAPEEYELAVRGLLPRDLYVMLSLNTALMVLVSRIRRGYSIERRVWKIFERVDDGWREIYDMSRGGSILSSYIIKRLAKRLDRDDVEAEYEYRVKVLENSGEGYESIERILKRYYGL</sequence>
<dbReference type="EMBL" id="JASNVW010000001">
    <property type="protein sequence ID" value="MDK6027980.1"/>
    <property type="molecule type" value="Genomic_DNA"/>
</dbReference>